<feature type="coiled-coil region" evidence="1">
    <location>
        <begin position="681"/>
        <end position="708"/>
    </location>
</feature>
<dbReference type="AlphaFoldDB" id="A0ABD2B4B9"/>
<proteinExistence type="predicted"/>
<accession>A0ABD2B4B9</accession>
<keyword evidence="4" id="KW-1185">Reference proteome</keyword>
<gene>
    <name evidence="3" type="ORF">V1477_016821</name>
</gene>
<name>A0ABD2B4B9_VESMC</name>
<dbReference type="InterPro" id="IPR036116">
    <property type="entry name" value="FN3_sf"/>
</dbReference>
<evidence type="ECO:0000313" key="4">
    <source>
        <dbReference type="Proteomes" id="UP001607303"/>
    </source>
</evidence>
<evidence type="ECO:0000313" key="3">
    <source>
        <dbReference type="EMBL" id="KAL2727545.1"/>
    </source>
</evidence>
<dbReference type="SUPFAM" id="SSF49265">
    <property type="entry name" value="Fibronectin type III"/>
    <property type="match status" value="1"/>
</dbReference>
<sequence>MMNQETIVKLMTPLTNNNGDGLYTQALLPGLFRAVVVKLNNKNNKYDDTNSSNNPRRKREDAIASKYGTSQSARPDCDRRKIHLQSSNLSIGDILLIASDSHETVSTNPGSRSNVCPAYHFCVERNTGNMVTMDQDSIINSEILTEFSLQLPTLRELLKPIKQTALKMKQLSQLKDEVPQTEIVCHQLRQTNDQFREPENVSSTCQLCGMKYSKLMSNPNDSKRQQGGNIYGKRDKMDGNISVQIISKPENETQYVLDDPLLSLIRQIVTCILETSQEHQEQLESQKKEVPLCKSAKKECSLCPGCLKPRSITITDDECSEVQDRGVQFQECLDDDSNRSIQSYEYVRTMDVGCECQVEKKSDELDAIDTCYGEYGINQNKSLNSFLLNILTMLITGHETIDYIENINVTDPVSCTKSRSRCLNGATSSMSSKKDKCTDCTCDLDSEVISSNKIEVTSELSYLLENVEAMSMEIDSKKDVATSTYSISVFSQITSMLQMKSRKSPQLSSSTQCDIGPESMCKLSSNIGSQVTFASDTQRKITRKEQDRSNLEEVCPCGCGYFLEGESTCSCGCAQFPNSPCVALSNLKEVKKEMKCKTSNPTSNLTILDQKKSGSSRTIKLEKSNYVPDCQFCSCSHFSNINVPMDPVVQRMNNIIEFQNTMPNPQIKCESSCKHLDSDKQLNLEEEAQRLQQKIESYKKENEYFRELIQSCSGCHKNSKMLSCPPPIRATYSGLATAIDILQTKCRSKDSMIAILAEGLRGVVNYAQIAKNLAAPCLEYTYWDFDRFALYTYLRKTISKVSMEERKDSSSEIMKEKCDTLLDSCYDNTVPPPPTDFKVIQELCKCLLLSWKIPENLKNVAGYRIYVNGDSATNVRSPNRTETILGIMNSTKSIELKLHSFNKCGVLSEPVTITYSYKNSNSK</sequence>
<organism evidence="3 4">
    <name type="scientific">Vespula maculifrons</name>
    <name type="common">Eastern yellow jacket</name>
    <name type="synonym">Wasp</name>
    <dbReference type="NCBI Taxonomy" id="7453"/>
    <lineage>
        <taxon>Eukaryota</taxon>
        <taxon>Metazoa</taxon>
        <taxon>Ecdysozoa</taxon>
        <taxon>Arthropoda</taxon>
        <taxon>Hexapoda</taxon>
        <taxon>Insecta</taxon>
        <taxon>Pterygota</taxon>
        <taxon>Neoptera</taxon>
        <taxon>Endopterygota</taxon>
        <taxon>Hymenoptera</taxon>
        <taxon>Apocrita</taxon>
        <taxon>Aculeata</taxon>
        <taxon>Vespoidea</taxon>
        <taxon>Vespidae</taxon>
        <taxon>Vespinae</taxon>
        <taxon>Vespula</taxon>
    </lineage>
</organism>
<reference evidence="3 4" key="1">
    <citation type="journal article" date="2024" name="Ann. Entomol. Soc. Am.">
        <title>Genomic analyses of the southern and eastern yellowjacket wasps (Hymenoptera: Vespidae) reveal evolutionary signatures of social life.</title>
        <authorList>
            <person name="Catto M.A."/>
            <person name="Caine P.B."/>
            <person name="Orr S.E."/>
            <person name="Hunt B.G."/>
            <person name="Goodisman M.A.D."/>
        </authorList>
    </citation>
    <scope>NUCLEOTIDE SEQUENCE [LARGE SCALE GENOMIC DNA]</scope>
    <source>
        <strain evidence="3">232</strain>
        <tissue evidence="3">Head and thorax</tissue>
    </source>
</reference>
<feature type="region of interest" description="Disordered" evidence="2">
    <location>
        <begin position="43"/>
        <end position="74"/>
    </location>
</feature>
<keyword evidence="1" id="KW-0175">Coiled coil</keyword>
<evidence type="ECO:0000256" key="1">
    <source>
        <dbReference type="SAM" id="Coils"/>
    </source>
</evidence>
<dbReference type="Proteomes" id="UP001607303">
    <property type="component" value="Unassembled WGS sequence"/>
</dbReference>
<protein>
    <submittedName>
        <fullName evidence="3">Protein 175-like</fullName>
    </submittedName>
</protein>
<comment type="caution">
    <text evidence="3">The sequence shown here is derived from an EMBL/GenBank/DDBJ whole genome shotgun (WGS) entry which is preliminary data.</text>
</comment>
<dbReference type="EMBL" id="JAYRBN010000100">
    <property type="protein sequence ID" value="KAL2727545.1"/>
    <property type="molecule type" value="Genomic_DNA"/>
</dbReference>
<evidence type="ECO:0000256" key="2">
    <source>
        <dbReference type="SAM" id="MobiDB-lite"/>
    </source>
</evidence>